<dbReference type="InterPro" id="IPR008978">
    <property type="entry name" value="HSP20-like_chaperone"/>
</dbReference>
<gene>
    <name evidence="4" type="ORF">dsmv_3249</name>
</gene>
<dbReference type="SUPFAM" id="SSF49764">
    <property type="entry name" value="HSP20-like chaperones"/>
    <property type="match status" value="1"/>
</dbReference>
<name>S7TBY4_DESML</name>
<dbReference type="AlphaFoldDB" id="S7TBY4"/>
<feature type="domain" description="SHSP" evidence="3">
    <location>
        <begin position="37"/>
        <end position="147"/>
    </location>
</feature>
<comment type="similarity">
    <text evidence="1 2">Belongs to the small heat shock protein (HSP20) family.</text>
</comment>
<dbReference type="RefSeq" id="WP_020878339.1">
    <property type="nucleotide sequence ID" value="NZ_ATHJ01000111.1"/>
</dbReference>
<evidence type="ECO:0000256" key="1">
    <source>
        <dbReference type="PROSITE-ProRule" id="PRU00285"/>
    </source>
</evidence>
<dbReference type="STRING" id="897.B2D07_19540"/>
<sequence length="147" mass="16972">MQLVRWNPWNDVRLLGKSLYRMLGDTAFPARYDDSELTNGRWLPAVDVYETDDAYVVKAELPGMKKEDITIDVKDGILTVRGERCSETEVKEKRYHRKERVFGSFQRSFSLPEGVASENITAEFKNGILTVSIPRPEEKKPKQIKVH</sequence>
<dbReference type="eggNOG" id="COG0071">
    <property type="taxonomic scope" value="Bacteria"/>
</dbReference>
<proteinExistence type="inferred from homology"/>
<comment type="caution">
    <text evidence="4">The sequence shown here is derived from an EMBL/GenBank/DDBJ whole genome shotgun (WGS) entry which is preliminary data.</text>
</comment>
<keyword evidence="4" id="KW-0346">Stress response</keyword>
<dbReference type="CDD" id="cd06464">
    <property type="entry name" value="ACD_sHsps-like"/>
    <property type="match status" value="1"/>
</dbReference>
<keyword evidence="5" id="KW-1185">Reference proteome</keyword>
<evidence type="ECO:0000259" key="3">
    <source>
        <dbReference type="PROSITE" id="PS01031"/>
    </source>
</evidence>
<evidence type="ECO:0000313" key="5">
    <source>
        <dbReference type="Proteomes" id="UP000014977"/>
    </source>
</evidence>
<dbReference type="OrthoDB" id="9811615at2"/>
<dbReference type="InterPro" id="IPR002068">
    <property type="entry name" value="A-crystallin/Hsp20_dom"/>
</dbReference>
<dbReference type="Gene3D" id="2.60.40.790">
    <property type="match status" value="1"/>
</dbReference>
<accession>S7TBY4</accession>
<dbReference type="InterPro" id="IPR031107">
    <property type="entry name" value="Small_HSP"/>
</dbReference>
<dbReference type="Pfam" id="PF00011">
    <property type="entry name" value="HSP20"/>
    <property type="match status" value="1"/>
</dbReference>
<reference evidence="4 5" key="1">
    <citation type="journal article" date="2013" name="Genome Announc.">
        <title>Draft genome sequences for three mercury-methylating, sulfate-reducing bacteria.</title>
        <authorList>
            <person name="Brown S.D."/>
            <person name="Hurt R.A.Jr."/>
            <person name="Gilmour C.C."/>
            <person name="Elias D.A."/>
        </authorList>
    </citation>
    <scope>NUCLEOTIDE SEQUENCE [LARGE SCALE GENOMIC DNA]</scope>
    <source>
        <strain evidence="4 5">DSM 2059</strain>
    </source>
</reference>
<organism evidence="4 5">
    <name type="scientific">Desulfococcus multivorans DSM 2059</name>
    <dbReference type="NCBI Taxonomy" id="1121405"/>
    <lineage>
        <taxon>Bacteria</taxon>
        <taxon>Pseudomonadati</taxon>
        <taxon>Thermodesulfobacteriota</taxon>
        <taxon>Desulfobacteria</taxon>
        <taxon>Desulfobacterales</taxon>
        <taxon>Desulfococcaceae</taxon>
        <taxon>Desulfococcus</taxon>
    </lineage>
</organism>
<evidence type="ECO:0000256" key="2">
    <source>
        <dbReference type="RuleBase" id="RU003616"/>
    </source>
</evidence>
<protein>
    <submittedName>
        <fullName evidence="4">Heat shock protein Hsp20</fullName>
    </submittedName>
</protein>
<evidence type="ECO:0000313" key="4">
    <source>
        <dbReference type="EMBL" id="EPR34677.1"/>
    </source>
</evidence>
<dbReference type="PROSITE" id="PS01031">
    <property type="entry name" value="SHSP"/>
    <property type="match status" value="1"/>
</dbReference>
<dbReference type="Proteomes" id="UP000014977">
    <property type="component" value="Unassembled WGS sequence"/>
</dbReference>
<dbReference type="EMBL" id="ATHJ01000111">
    <property type="protein sequence ID" value="EPR34677.1"/>
    <property type="molecule type" value="Genomic_DNA"/>
</dbReference>
<dbReference type="PATRIC" id="fig|1121405.3.peg.3731"/>
<dbReference type="PANTHER" id="PTHR11527">
    <property type="entry name" value="HEAT-SHOCK PROTEIN 20 FAMILY MEMBER"/>
    <property type="match status" value="1"/>
</dbReference>